<name>A0A3B1B1E4_9ZZZZ</name>
<reference evidence="2" key="1">
    <citation type="submission" date="2018-06" db="EMBL/GenBank/DDBJ databases">
        <authorList>
            <person name="Zhirakovskaya E."/>
        </authorList>
    </citation>
    <scope>NUCLEOTIDE SEQUENCE</scope>
</reference>
<protein>
    <recommendedName>
        <fullName evidence="1">Lcl C-terminal domain-containing protein</fullName>
    </recommendedName>
</protein>
<accession>A0A3B1B1E4</accession>
<gene>
    <name evidence="2" type="ORF">MNBD_GAMMA20-555</name>
</gene>
<feature type="domain" description="Lcl C-terminal" evidence="1">
    <location>
        <begin position="44"/>
        <end position="172"/>
    </location>
</feature>
<dbReference type="EMBL" id="UOFU01000155">
    <property type="protein sequence ID" value="VAW98886.1"/>
    <property type="molecule type" value="Genomic_DNA"/>
</dbReference>
<organism evidence="2">
    <name type="scientific">hydrothermal vent metagenome</name>
    <dbReference type="NCBI Taxonomy" id="652676"/>
    <lineage>
        <taxon>unclassified sequences</taxon>
        <taxon>metagenomes</taxon>
        <taxon>ecological metagenomes</taxon>
    </lineage>
</organism>
<sequence length="175" mass="20203">MIHFQKLFSATFLIAFGSPLLAQDCDHKTYATTPTDQFQEHGNGIVTDTKTKLTWMRCSIGMHWKEETCADVPIHYEWKDAERFVKRLNGEGGYAGHSNWRLPTLKELESIVEHRCINPVVNPEIFPATPPTGFWSSTRDKDHGKGVWLVYFLHGKSYMGNARQEWKLRLVRDAH</sequence>
<dbReference type="PANTHER" id="PTHR35812">
    <property type="entry name" value="LIPOPROTEIN"/>
    <property type="match status" value="1"/>
</dbReference>
<evidence type="ECO:0000259" key="1">
    <source>
        <dbReference type="Pfam" id="PF07603"/>
    </source>
</evidence>
<dbReference type="AlphaFoldDB" id="A0A3B1B1E4"/>
<dbReference type="InterPro" id="IPR011460">
    <property type="entry name" value="Lcl_C"/>
</dbReference>
<dbReference type="Pfam" id="PF07603">
    <property type="entry name" value="Lcl_C"/>
    <property type="match status" value="1"/>
</dbReference>
<dbReference type="PANTHER" id="PTHR35812:SF1">
    <property type="entry name" value="LIPOPROTEIN"/>
    <property type="match status" value="1"/>
</dbReference>
<proteinExistence type="predicted"/>
<evidence type="ECO:0000313" key="2">
    <source>
        <dbReference type="EMBL" id="VAW98886.1"/>
    </source>
</evidence>